<evidence type="ECO:0000256" key="2">
    <source>
        <dbReference type="ARBA" id="ARBA00007163"/>
    </source>
</evidence>
<keyword evidence="4" id="KW-0238">DNA-binding</keyword>
<dbReference type="Proteomes" id="UP000078397">
    <property type="component" value="Unassembled WGS sequence"/>
</dbReference>
<feature type="region of interest" description="Disordered" evidence="8">
    <location>
        <begin position="383"/>
        <end position="422"/>
    </location>
</feature>
<dbReference type="OrthoDB" id="644067at2759"/>
<dbReference type="STRING" id="1380566.A0A179G3H5"/>
<dbReference type="InterPro" id="IPR046347">
    <property type="entry name" value="bZIP_sf"/>
</dbReference>
<evidence type="ECO:0000256" key="3">
    <source>
        <dbReference type="ARBA" id="ARBA00023015"/>
    </source>
</evidence>
<evidence type="ECO:0000313" key="10">
    <source>
        <dbReference type="EMBL" id="OAQ72422.1"/>
    </source>
</evidence>
<proteinExistence type="inferred from homology"/>
<dbReference type="GO" id="GO:0003677">
    <property type="term" value="F:DNA binding"/>
    <property type="evidence" value="ECO:0007669"/>
    <property type="project" value="UniProtKB-KW"/>
</dbReference>
<evidence type="ECO:0000313" key="11">
    <source>
        <dbReference type="Proteomes" id="UP000078397"/>
    </source>
</evidence>
<feature type="coiled-coil region" evidence="7">
    <location>
        <begin position="239"/>
        <end position="307"/>
    </location>
</feature>
<evidence type="ECO:0000256" key="8">
    <source>
        <dbReference type="SAM" id="MobiDB-lite"/>
    </source>
</evidence>
<reference evidence="10 11" key="1">
    <citation type="journal article" date="2016" name="PLoS Pathog.">
        <title>Biosynthesis of antibiotic leucinostatins in bio-control fungus Purpureocillium lilacinum and their inhibition on phytophthora revealed by genome mining.</title>
        <authorList>
            <person name="Wang G."/>
            <person name="Liu Z."/>
            <person name="Lin R."/>
            <person name="Li E."/>
            <person name="Mao Z."/>
            <person name="Ling J."/>
            <person name="Yang Y."/>
            <person name="Yin W.B."/>
            <person name="Xie B."/>
        </authorList>
    </citation>
    <scope>NUCLEOTIDE SEQUENCE [LARGE SCALE GENOMIC DNA]</scope>
    <source>
        <strain evidence="10">170</strain>
    </source>
</reference>
<dbReference type="AlphaFoldDB" id="A0A179G3H5"/>
<dbReference type="GeneID" id="28844422"/>
<dbReference type="SMART" id="SM00338">
    <property type="entry name" value="BRLZ"/>
    <property type="match status" value="1"/>
</dbReference>
<evidence type="ECO:0000256" key="6">
    <source>
        <dbReference type="ARBA" id="ARBA00023242"/>
    </source>
</evidence>
<dbReference type="KEGG" id="pchm:VFPPC_00405"/>
<dbReference type="PANTHER" id="PTHR47416">
    <property type="entry name" value="BASIC-LEUCINE ZIPPER TRANSCRIPTION FACTOR F-RELATED"/>
    <property type="match status" value="1"/>
</dbReference>
<dbReference type="GO" id="GO:0005634">
    <property type="term" value="C:nucleus"/>
    <property type="evidence" value="ECO:0007669"/>
    <property type="project" value="UniProtKB-SubCell"/>
</dbReference>
<feature type="domain" description="BZIP" evidence="9">
    <location>
        <begin position="248"/>
        <end position="311"/>
    </location>
</feature>
<dbReference type="RefSeq" id="XP_018148505.1">
    <property type="nucleotide sequence ID" value="XM_018280428.1"/>
</dbReference>
<dbReference type="EMBL" id="LSBJ02000001">
    <property type="protein sequence ID" value="OAQ72422.1"/>
    <property type="molecule type" value="Genomic_DNA"/>
</dbReference>
<accession>A0A179G3H5</accession>
<gene>
    <name evidence="10" type="ORF">VFPPC_00405</name>
</gene>
<dbReference type="SUPFAM" id="SSF57959">
    <property type="entry name" value="Leucine zipper domain"/>
    <property type="match status" value="1"/>
</dbReference>
<evidence type="ECO:0000256" key="1">
    <source>
        <dbReference type="ARBA" id="ARBA00004123"/>
    </source>
</evidence>
<keyword evidence="7" id="KW-0175">Coiled coil</keyword>
<evidence type="ECO:0000256" key="7">
    <source>
        <dbReference type="SAM" id="Coils"/>
    </source>
</evidence>
<comment type="caution">
    <text evidence="10">The sequence shown here is derived from an EMBL/GenBank/DDBJ whole genome shotgun (WGS) entry which is preliminary data.</text>
</comment>
<comment type="similarity">
    <text evidence="2">Belongs to the bZIP family.</text>
</comment>
<evidence type="ECO:0000256" key="4">
    <source>
        <dbReference type="ARBA" id="ARBA00023125"/>
    </source>
</evidence>
<protein>
    <submittedName>
        <fullName evidence="10">Basic-leucine zipper domain-containing/DNA binding domain-containing protein</fullName>
    </submittedName>
</protein>
<sequence length="622" mass="68612">MATQFSMQQFYRPTPLTVDAHHAQQKYFEEDDKGGILDDSGLEHGVDSGLDLSPPMANSRRESFAVSSTLFSPKTEDWQSVDMQSVPSNPFPDQNGGNNMNGPNPFMQSQGQVFSQHGNQWGMGNGSGSDNSMQQFANVPTAFDASNSVFQRPVPNQNPFHNPGNMFASLHHGDQSMPTSPQKEWMMPAQAVNKKMQPGSPMIRSHNELRRGDGIRKKNARFDIPAERNLSNIDSLISQSTDEQEIKELKQQKRLLRNRQAALDSRQRKKQHTERLEDEKKQYTVLMTDMEEEISALKDKFEVLLQEKQNLMGFVEALRLEKDDMIRAHTLETGELRKKVNVLTEHVQRLESQPMTGSGPGANDGFSDSFGGMEGMGMPGAWDNPNFLNDYSTEPQQVRPQTSLVPVKKNESSVNVGDGEKSGSQGGLLFMLFLVGAFVMSSRSVPAIPRVSEDVRAASATLLDNVLKDAGINSASAGMQALAPQPSSANWVHTRISNSGMGDISMDGTAPSMLEELGDSLTQPTQDQMNEQIFSLSAAQYDGVNNQEFLQNAPERSTSQGRKNLADALTAMRAANKQGGAADVYTRSLLWDQIPGDVVRNFAKMVAECNNAQNEQQCNESQ</sequence>
<comment type="subcellular location">
    <subcellularLocation>
        <location evidence="1">Nucleus</location>
    </subcellularLocation>
</comment>
<keyword evidence="6" id="KW-0539">Nucleus</keyword>
<evidence type="ECO:0000259" key="9">
    <source>
        <dbReference type="PROSITE" id="PS50217"/>
    </source>
</evidence>
<dbReference type="InterPro" id="IPR004827">
    <property type="entry name" value="bZIP"/>
</dbReference>
<name>A0A179G3H5_METCM</name>
<dbReference type="Pfam" id="PF00170">
    <property type="entry name" value="bZIP_1"/>
    <property type="match status" value="1"/>
</dbReference>
<dbReference type="GO" id="GO:0003700">
    <property type="term" value="F:DNA-binding transcription factor activity"/>
    <property type="evidence" value="ECO:0007669"/>
    <property type="project" value="InterPro"/>
</dbReference>
<keyword evidence="3" id="KW-0805">Transcription regulation</keyword>
<dbReference type="Gene3D" id="1.20.5.170">
    <property type="match status" value="1"/>
</dbReference>
<keyword evidence="5" id="KW-0804">Transcription</keyword>
<dbReference type="CDD" id="cd14687">
    <property type="entry name" value="bZIP_ATF2"/>
    <property type="match status" value="1"/>
</dbReference>
<dbReference type="PROSITE" id="PS50217">
    <property type="entry name" value="BZIP"/>
    <property type="match status" value="1"/>
</dbReference>
<keyword evidence="11" id="KW-1185">Reference proteome</keyword>
<organism evidence="10 11">
    <name type="scientific">Pochonia chlamydosporia 170</name>
    <dbReference type="NCBI Taxonomy" id="1380566"/>
    <lineage>
        <taxon>Eukaryota</taxon>
        <taxon>Fungi</taxon>
        <taxon>Dikarya</taxon>
        <taxon>Ascomycota</taxon>
        <taxon>Pezizomycotina</taxon>
        <taxon>Sordariomycetes</taxon>
        <taxon>Hypocreomycetidae</taxon>
        <taxon>Hypocreales</taxon>
        <taxon>Clavicipitaceae</taxon>
        <taxon>Pochonia</taxon>
    </lineage>
</organism>
<dbReference type="PANTHER" id="PTHR47416:SF8">
    <property type="entry name" value="BASIC-LEUCINE ZIPPER TRANSCRIPTION FACTOR E-RELATED"/>
    <property type="match status" value="1"/>
</dbReference>
<feature type="compositionally biased region" description="Polar residues" evidence="8">
    <location>
        <begin position="386"/>
        <end position="404"/>
    </location>
</feature>
<evidence type="ECO:0000256" key="5">
    <source>
        <dbReference type="ARBA" id="ARBA00023163"/>
    </source>
</evidence>